<feature type="signal peptide" evidence="1">
    <location>
        <begin position="1"/>
        <end position="19"/>
    </location>
</feature>
<evidence type="ECO:0000313" key="3">
    <source>
        <dbReference type="Proteomes" id="UP001437256"/>
    </source>
</evidence>
<sequence>MRTFFVLLTAALGLLVTSPVPVNGGLAAQGDPVYPATEYDKRQRRIPNSVTVLRLVKRPETNYGTVTNVEKTKRNE</sequence>
<dbReference type="EMBL" id="JBBXMP010000044">
    <property type="protein sequence ID" value="KAL0065695.1"/>
    <property type="molecule type" value="Genomic_DNA"/>
</dbReference>
<evidence type="ECO:0000256" key="1">
    <source>
        <dbReference type="SAM" id="SignalP"/>
    </source>
</evidence>
<evidence type="ECO:0000313" key="2">
    <source>
        <dbReference type="EMBL" id="KAL0065695.1"/>
    </source>
</evidence>
<feature type="chain" id="PRO_5046774460" evidence="1">
    <location>
        <begin position="20"/>
        <end position="76"/>
    </location>
</feature>
<reference evidence="2 3" key="1">
    <citation type="submission" date="2024-05" db="EMBL/GenBank/DDBJ databases">
        <title>A draft genome resource for the thread blight pathogen Marasmius tenuissimus strain MS-2.</title>
        <authorList>
            <person name="Yulfo-Soto G.E."/>
            <person name="Baruah I.K."/>
            <person name="Amoako-Attah I."/>
            <person name="Bukari Y."/>
            <person name="Meinhardt L.W."/>
            <person name="Bailey B.A."/>
            <person name="Cohen S.P."/>
        </authorList>
    </citation>
    <scope>NUCLEOTIDE SEQUENCE [LARGE SCALE GENOMIC DNA]</scope>
    <source>
        <strain evidence="2 3">MS-2</strain>
    </source>
</reference>
<protein>
    <submittedName>
        <fullName evidence="2">Uncharacterized protein</fullName>
    </submittedName>
</protein>
<keyword evidence="3" id="KW-1185">Reference proteome</keyword>
<accession>A0ABR2ZWI9</accession>
<name>A0ABR2ZWI9_9AGAR</name>
<proteinExistence type="predicted"/>
<dbReference type="Proteomes" id="UP001437256">
    <property type="component" value="Unassembled WGS sequence"/>
</dbReference>
<keyword evidence="1" id="KW-0732">Signal</keyword>
<organism evidence="2 3">
    <name type="scientific">Marasmius tenuissimus</name>
    <dbReference type="NCBI Taxonomy" id="585030"/>
    <lineage>
        <taxon>Eukaryota</taxon>
        <taxon>Fungi</taxon>
        <taxon>Dikarya</taxon>
        <taxon>Basidiomycota</taxon>
        <taxon>Agaricomycotina</taxon>
        <taxon>Agaricomycetes</taxon>
        <taxon>Agaricomycetidae</taxon>
        <taxon>Agaricales</taxon>
        <taxon>Marasmiineae</taxon>
        <taxon>Marasmiaceae</taxon>
        <taxon>Marasmius</taxon>
    </lineage>
</organism>
<gene>
    <name evidence="2" type="ORF">AAF712_007336</name>
</gene>
<comment type="caution">
    <text evidence="2">The sequence shown here is derived from an EMBL/GenBank/DDBJ whole genome shotgun (WGS) entry which is preliminary data.</text>
</comment>